<dbReference type="KEGG" id="cthr:CTHT_0067890"/>
<dbReference type="Pfam" id="PF03031">
    <property type="entry name" value="NIF"/>
    <property type="match status" value="1"/>
</dbReference>
<dbReference type="InterPro" id="IPR050365">
    <property type="entry name" value="TIM50"/>
</dbReference>
<dbReference type="eggNOG" id="KOG1605">
    <property type="taxonomic scope" value="Eukaryota"/>
</dbReference>
<feature type="compositionally biased region" description="Low complexity" evidence="2">
    <location>
        <begin position="513"/>
        <end position="522"/>
    </location>
</feature>
<dbReference type="InterPro" id="IPR036412">
    <property type="entry name" value="HAD-like_sf"/>
</dbReference>
<dbReference type="RefSeq" id="XP_006697080.1">
    <property type="nucleotide sequence ID" value="XM_006697017.1"/>
</dbReference>
<keyword evidence="5" id="KW-1185">Reference proteome</keyword>
<keyword evidence="1" id="KW-0653">Protein transport</keyword>
<gene>
    <name evidence="4" type="ORF">CTHT_0067890</name>
</gene>
<dbReference type="PROSITE" id="PS50969">
    <property type="entry name" value="FCP1"/>
    <property type="match status" value="1"/>
</dbReference>
<feature type="domain" description="FCP1 homology" evidence="3">
    <location>
        <begin position="298"/>
        <end position="469"/>
    </location>
</feature>
<sequence length="522" mass="58535">MDNGQLGDGTPPPKRSGEPDTPASVQSSAMDCSSSTNSRSTPSPGRTPAQVQTVSNRSGQPAQLIQNDDDDDYEPPAVIPPEKDDVYRSPLVDVPIRDDGYESRPANPPAQSTSAFTPPVAQPFPAFAPCQFAPYQFVPYQPYFAQMGQYIGDMGQYTRHLGQYFRQIGQFPWPMANGSFGPFFATMPAYQQARAYPTMPQPQVPTPTAGNLWRNFPQSQNTPAPIVGEHSSQLQNNSPALKQEKSPEALPSPRSPRMMKKDGRHPDPINTPSKESGGVPNPTPSYLKRASQEPVAVEEPRPLLIVIDLNGTLLYRPDKHKPTKYQTRPLASQFIRKCIEKYRVVIWSSTRDENVRIICQKLLSPDLLSRVVAIWGRTKFGLSPSDFKKRTMCYKRLTKLWADPRVAQSYPAGAEGEHGWDQSNTILIDDTPEKARAEPYNAIIVPEYTGEQNEQPRVLECVEQYLETLRYQADVSAYMRVNPFALPEKQTEEKKKRKKRKRKRAGSESGEVAQQEQEQAQD</sequence>
<dbReference type="GeneID" id="18260827"/>
<dbReference type="GO" id="GO:0015031">
    <property type="term" value="P:protein transport"/>
    <property type="evidence" value="ECO:0007669"/>
    <property type="project" value="UniProtKB-KW"/>
</dbReference>
<dbReference type="STRING" id="759272.G0SGX3"/>
<feature type="compositionally biased region" description="Polar residues" evidence="2">
    <location>
        <begin position="23"/>
        <end position="32"/>
    </location>
</feature>
<keyword evidence="1" id="KW-0813">Transport</keyword>
<feature type="region of interest" description="Disordered" evidence="2">
    <location>
        <begin position="198"/>
        <end position="294"/>
    </location>
</feature>
<feature type="compositionally biased region" description="Low complexity" evidence="2">
    <location>
        <begin position="33"/>
        <end position="48"/>
    </location>
</feature>
<reference evidence="4 5" key="1">
    <citation type="journal article" date="2011" name="Cell">
        <title>Insight into structure and assembly of the nuclear pore complex by utilizing the genome of a eukaryotic thermophile.</title>
        <authorList>
            <person name="Amlacher S."/>
            <person name="Sarges P."/>
            <person name="Flemming D."/>
            <person name="van Noort V."/>
            <person name="Kunze R."/>
            <person name="Devos D.P."/>
            <person name="Arumugam M."/>
            <person name="Bork P."/>
            <person name="Hurt E."/>
        </authorList>
    </citation>
    <scope>NUCLEOTIDE SEQUENCE [LARGE SCALE GENOMIC DNA]</scope>
    <source>
        <strain evidence="5">DSM 1495 / CBS 144.50 / IMI 039719</strain>
    </source>
</reference>
<proteinExistence type="inferred from homology"/>
<evidence type="ECO:0000256" key="2">
    <source>
        <dbReference type="SAM" id="MobiDB-lite"/>
    </source>
</evidence>
<feature type="region of interest" description="Disordered" evidence="2">
    <location>
        <begin position="1"/>
        <end position="115"/>
    </location>
</feature>
<dbReference type="GO" id="GO:0005744">
    <property type="term" value="C:TIM23 mitochondrial import inner membrane translocase complex"/>
    <property type="evidence" value="ECO:0007669"/>
    <property type="project" value="UniProtKB-UniRule"/>
</dbReference>
<dbReference type="Gene3D" id="3.40.50.1000">
    <property type="entry name" value="HAD superfamily/HAD-like"/>
    <property type="match status" value="1"/>
</dbReference>
<protein>
    <recommendedName>
        <fullName evidence="1">Mitochondrial import inner membrane translocase subunit TIM50</fullName>
    </recommendedName>
</protein>
<dbReference type="OrthoDB" id="1711508at2759"/>
<dbReference type="Proteomes" id="UP000008066">
    <property type="component" value="Unassembled WGS sequence"/>
</dbReference>
<organism evidence="5">
    <name type="scientific">Chaetomium thermophilum (strain DSM 1495 / CBS 144.50 / IMI 039719)</name>
    <name type="common">Thermochaetoides thermophila</name>
    <dbReference type="NCBI Taxonomy" id="759272"/>
    <lineage>
        <taxon>Eukaryota</taxon>
        <taxon>Fungi</taxon>
        <taxon>Dikarya</taxon>
        <taxon>Ascomycota</taxon>
        <taxon>Pezizomycotina</taxon>
        <taxon>Sordariomycetes</taxon>
        <taxon>Sordariomycetidae</taxon>
        <taxon>Sordariales</taxon>
        <taxon>Chaetomiaceae</taxon>
        <taxon>Thermochaetoides</taxon>
    </lineage>
</organism>
<keyword evidence="1" id="KW-0811">Translocation</keyword>
<dbReference type="InterPro" id="IPR004274">
    <property type="entry name" value="FCP1_dom"/>
</dbReference>
<keyword evidence="1" id="KW-0496">Mitochondrion</keyword>
<dbReference type="HOGENOM" id="CLU_521756_0_0_1"/>
<comment type="subunit">
    <text evidence="1">Component of the TIM23 complex.</text>
</comment>
<name>G0SGX3_CHATD</name>
<keyword evidence="1" id="KW-0809">Transit peptide</keyword>
<dbReference type="InterPro" id="IPR023214">
    <property type="entry name" value="HAD_sf"/>
</dbReference>
<comment type="function">
    <text evidence="1">Essential component of the TIM23 complex, a complex that mediates the translocation of transit peptide-containing proteins across the mitochondrial inner membrane.</text>
</comment>
<dbReference type="SMART" id="SM00577">
    <property type="entry name" value="CPDc"/>
    <property type="match status" value="1"/>
</dbReference>
<evidence type="ECO:0000259" key="3">
    <source>
        <dbReference type="PROSITE" id="PS50969"/>
    </source>
</evidence>
<feature type="region of interest" description="Disordered" evidence="2">
    <location>
        <begin position="483"/>
        <end position="522"/>
    </location>
</feature>
<dbReference type="AlphaFoldDB" id="G0SGX3"/>
<comment type="subcellular location">
    <subcellularLocation>
        <location evidence="1">Mitochondrion inner membrane</location>
        <topology evidence="1">Single-pass membrane protein</topology>
    </subcellularLocation>
</comment>
<dbReference type="PANTHER" id="PTHR12210">
    <property type="entry name" value="DULLARD PROTEIN PHOSPHATASE"/>
    <property type="match status" value="1"/>
</dbReference>
<evidence type="ECO:0000256" key="1">
    <source>
        <dbReference type="RuleBase" id="RU365079"/>
    </source>
</evidence>
<evidence type="ECO:0000313" key="5">
    <source>
        <dbReference type="Proteomes" id="UP000008066"/>
    </source>
</evidence>
<dbReference type="SUPFAM" id="SSF56784">
    <property type="entry name" value="HAD-like"/>
    <property type="match status" value="1"/>
</dbReference>
<feature type="compositionally biased region" description="Basic residues" evidence="2">
    <location>
        <begin position="495"/>
        <end position="504"/>
    </location>
</feature>
<accession>G0SGX3</accession>
<dbReference type="EMBL" id="GL988047">
    <property type="protein sequence ID" value="EGS17462.1"/>
    <property type="molecule type" value="Genomic_DNA"/>
</dbReference>
<evidence type="ECO:0000313" key="4">
    <source>
        <dbReference type="EMBL" id="EGS17462.1"/>
    </source>
</evidence>
<feature type="compositionally biased region" description="Polar residues" evidence="2">
    <location>
        <begin position="49"/>
        <end position="66"/>
    </location>
</feature>
<feature type="compositionally biased region" description="Polar residues" evidence="2">
    <location>
        <begin position="230"/>
        <end position="240"/>
    </location>
</feature>
<comment type="similarity">
    <text evidence="1">Belongs to the TIM50 family.</text>
</comment>